<keyword evidence="1" id="KW-0812">Transmembrane</keyword>
<name>A0A7Y9UJW5_9ACTN</name>
<dbReference type="EMBL" id="JACCAC010000001">
    <property type="protein sequence ID" value="NYG54688.1"/>
    <property type="molecule type" value="Genomic_DNA"/>
</dbReference>
<protein>
    <recommendedName>
        <fullName evidence="2">DUF4395 domain-containing protein</fullName>
    </recommendedName>
</protein>
<gene>
    <name evidence="3" type="ORF">BJ989_000992</name>
</gene>
<evidence type="ECO:0000256" key="1">
    <source>
        <dbReference type="SAM" id="Phobius"/>
    </source>
</evidence>
<accession>A0A7Y9UJW5</accession>
<sequence>MSTTSAPRVAAQASAQVDPRGQRFAASLTVVVLAVVLLTAPSGLATGLLAAQAALFATAVALGVQRTPVAWLYRTVVRPRFGPPAETEDAAPPRFAQAVGLAFAAVGLVGFLTGATALGLVATAFALAAALLNAAFGFCLGCEMYLLLKRATA</sequence>
<organism evidence="3 4">
    <name type="scientific">Nocardioides perillae</name>
    <dbReference type="NCBI Taxonomy" id="1119534"/>
    <lineage>
        <taxon>Bacteria</taxon>
        <taxon>Bacillati</taxon>
        <taxon>Actinomycetota</taxon>
        <taxon>Actinomycetes</taxon>
        <taxon>Propionibacteriales</taxon>
        <taxon>Nocardioidaceae</taxon>
        <taxon>Nocardioides</taxon>
    </lineage>
</organism>
<dbReference type="RefSeq" id="WP_179517260.1">
    <property type="nucleotide sequence ID" value="NZ_JACCAC010000001.1"/>
</dbReference>
<keyword evidence="4" id="KW-1185">Reference proteome</keyword>
<proteinExistence type="predicted"/>
<feature type="transmembrane region" description="Helical" evidence="1">
    <location>
        <begin position="124"/>
        <end position="148"/>
    </location>
</feature>
<dbReference type="InterPro" id="IPR025508">
    <property type="entry name" value="DUF4395"/>
</dbReference>
<evidence type="ECO:0000259" key="2">
    <source>
        <dbReference type="Pfam" id="PF14340"/>
    </source>
</evidence>
<dbReference type="Proteomes" id="UP000544110">
    <property type="component" value="Unassembled WGS sequence"/>
</dbReference>
<keyword evidence="1" id="KW-1133">Transmembrane helix</keyword>
<comment type="caution">
    <text evidence="3">The sequence shown here is derived from an EMBL/GenBank/DDBJ whole genome shotgun (WGS) entry which is preliminary data.</text>
</comment>
<evidence type="ECO:0000313" key="4">
    <source>
        <dbReference type="Proteomes" id="UP000544110"/>
    </source>
</evidence>
<keyword evidence="1" id="KW-0472">Membrane</keyword>
<feature type="transmembrane region" description="Helical" evidence="1">
    <location>
        <begin position="94"/>
        <end position="118"/>
    </location>
</feature>
<evidence type="ECO:0000313" key="3">
    <source>
        <dbReference type="EMBL" id="NYG54688.1"/>
    </source>
</evidence>
<feature type="transmembrane region" description="Helical" evidence="1">
    <location>
        <begin position="50"/>
        <end position="73"/>
    </location>
</feature>
<reference evidence="3 4" key="1">
    <citation type="submission" date="2020-07" db="EMBL/GenBank/DDBJ databases">
        <title>Sequencing the genomes of 1000 actinobacteria strains.</title>
        <authorList>
            <person name="Klenk H.-P."/>
        </authorList>
    </citation>
    <scope>NUCLEOTIDE SEQUENCE [LARGE SCALE GENOMIC DNA]</scope>
    <source>
        <strain evidence="3 4">DSM 24552</strain>
    </source>
</reference>
<dbReference type="Pfam" id="PF14340">
    <property type="entry name" value="DUF4395"/>
    <property type="match status" value="1"/>
</dbReference>
<feature type="transmembrane region" description="Helical" evidence="1">
    <location>
        <begin position="24"/>
        <end position="44"/>
    </location>
</feature>
<feature type="domain" description="DUF4395" evidence="2">
    <location>
        <begin position="17"/>
        <end position="150"/>
    </location>
</feature>
<dbReference type="AlphaFoldDB" id="A0A7Y9UJW5"/>